<comment type="caution">
    <text evidence="2">The sequence shown here is derived from an EMBL/GenBank/DDBJ whole genome shotgun (WGS) entry which is preliminary data.</text>
</comment>
<evidence type="ECO:0000313" key="2">
    <source>
        <dbReference type="EMBL" id="NCJ08605.1"/>
    </source>
</evidence>
<sequence>MSNRNAQEAYEKGQRDGSQGSGYSNPAHDIANELVRSGSETQEVSKAYSDGYKNGQANKA</sequence>
<feature type="region of interest" description="Disordered" evidence="1">
    <location>
        <begin position="1"/>
        <end position="60"/>
    </location>
</feature>
<organism evidence="2 3">
    <name type="scientific">Petrachloros mirabilis ULC683</name>
    <dbReference type="NCBI Taxonomy" id="2781853"/>
    <lineage>
        <taxon>Bacteria</taxon>
        <taxon>Bacillati</taxon>
        <taxon>Cyanobacteriota</taxon>
        <taxon>Cyanophyceae</taxon>
        <taxon>Synechococcales</taxon>
        <taxon>Petrachlorosaceae</taxon>
        <taxon>Petrachloros</taxon>
        <taxon>Petrachloros mirabilis</taxon>
    </lineage>
</organism>
<dbReference type="AlphaFoldDB" id="A0A8K2A9V9"/>
<dbReference type="RefSeq" id="WP_161827078.1">
    <property type="nucleotide sequence ID" value="NZ_WVIC01000059.1"/>
</dbReference>
<accession>A0A8K2A9V9</accession>
<gene>
    <name evidence="2" type="ORF">GS597_19240</name>
</gene>
<evidence type="ECO:0000256" key="1">
    <source>
        <dbReference type="SAM" id="MobiDB-lite"/>
    </source>
</evidence>
<reference evidence="2" key="1">
    <citation type="submission" date="2019-12" db="EMBL/GenBank/DDBJ databases">
        <title>High-Quality draft genome sequences of three cyanobacteria isolated from the limestone walls of the Old Cathedral of Coimbra.</title>
        <authorList>
            <person name="Tiago I."/>
            <person name="Soares F."/>
            <person name="Portugal A."/>
        </authorList>
    </citation>
    <scope>NUCLEOTIDE SEQUENCE [LARGE SCALE GENOMIC DNA]</scope>
    <source>
        <strain evidence="2">C</strain>
    </source>
</reference>
<dbReference type="EMBL" id="WVIC01000059">
    <property type="protein sequence ID" value="NCJ08605.1"/>
    <property type="molecule type" value="Genomic_DNA"/>
</dbReference>
<proteinExistence type="predicted"/>
<protein>
    <submittedName>
        <fullName evidence="2">Uncharacterized protein</fullName>
    </submittedName>
</protein>
<evidence type="ECO:0000313" key="3">
    <source>
        <dbReference type="Proteomes" id="UP000607397"/>
    </source>
</evidence>
<name>A0A8K2A9V9_9CYAN</name>
<dbReference type="Proteomes" id="UP000607397">
    <property type="component" value="Unassembled WGS sequence"/>
</dbReference>
<keyword evidence="3" id="KW-1185">Reference proteome</keyword>